<protein>
    <recommendedName>
        <fullName evidence="4">Heme exporter protein D</fullName>
    </recommendedName>
</protein>
<feature type="transmembrane region" description="Helical" evidence="1">
    <location>
        <begin position="20"/>
        <end position="39"/>
    </location>
</feature>
<proteinExistence type="predicted"/>
<keyword evidence="1" id="KW-0472">Membrane</keyword>
<accession>A0A850H5B8</accession>
<evidence type="ECO:0000313" key="3">
    <source>
        <dbReference type="Proteomes" id="UP000546031"/>
    </source>
</evidence>
<reference evidence="2 3" key="1">
    <citation type="submission" date="2020-06" db="EMBL/GenBank/DDBJ databases">
        <title>Altererythrobacter lutimaris sp. nov., a marine bacterium isolated from a tidal flat.</title>
        <authorList>
            <person name="Kim D."/>
            <person name="Yoo Y."/>
            <person name="Kim J.-J."/>
        </authorList>
    </citation>
    <scope>NUCLEOTIDE SEQUENCE [LARGE SCALE GENOMIC DNA]</scope>
    <source>
        <strain evidence="2 3">JGD-16</strain>
    </source>
</reference>
<gene>
    <name evidence="2" type="ORF">HUO12_05765</name>
</gene>
<dbReference type="AlphaFoldDB" id="A0A850H5B8"/>
<keyword evidence="1" id="KW-0812">Transmembrane</keyword>
<keyword evidence="1" id="KW-1133">Transmembrane helix</keyword>
<evidence type="ECO:0008006" key="4">
    <source>
        <dbReference type="Google" id="ProtNLM"/>
    </source>
</evidence>
<comment type="caution">
    <text evidence="2">The sequence shown here is derived from an EMBL/GenBank/DDBJ whole genome shotgun (WGS) entry which is preliminary data.</text>
</comment>
<dbReference type="Proteomes" id="UP000546031">
    <property type="component" value="Unassembled WGS sequence"/>
</dbReference>
<evidence type="ECO:0000256" key="1">
    <source>
        <dbReference type="SAM" id="Phobius"/>
    </source>
</evidence>
<organism evidence="2 3">
    <name type="scientific">Altererythrobacter lutimaris</name>
    <dbReference type="NCBI Taxonomy" id="2743979"/>
    <lineage>
        <taxon>Bacteria</taxon>
        <taxon>Pseudomonadati</taxon>
        <taxon>Pseudomonadota</taxon>
        <taxon>Alphaproteobacteria</taxon>
        <taxon>Sphingomonadales</taxon>
        <taxon>Erythrobacteraceae</taxon>
        <taxon>Altererythrobacter</taxon>
    </lineage>
</organism>
<sequence length="62" mass="6999">MMEPDPNLVREALNQWNFVIASYVVGVGGTLAMIAWSWFDMKRAETKREAVKQRGKDKGSPS</sequence>
<dbReference type="EMBL" id="JABWTA010000001">
    <property type="protein sequence ID" value="NVE94404.1"/>
    <property type="molecule type" value="Genomic_DNA"/>
</dbReference>
<keyword evidence="3" id="KW-1185">Reference proteome</keyword>
<name>A0A850H5B8_9SPHN</name>
<evidence type="ECO:0000313" key="2">
    <source>
        <dbReference type="EMBL" id="NVE94404.1"/>
    </source>
</evidence>
<dbReference type="RefSeq" id="WP_176271649.1">
    <property type="nucleotide sequence ID" value="NZ_JABWTA010000001.1"/>
</dbReference>